<dbReference type="EMBL" id="CM044703">
    <property type="protein sequence ID" value="KAI5671514.1"/>
    <property type="molecule type" value="Genomic_DNA"/>
</dbReference>
<protein>
    <submittedName>
        <fullName evidence="1">Uncharacterized protein</fullName>
    </submittedName>
</protein>
<proteinExistence type="predicted"/>
<name>A0ACC0BFX0_CATRO</name>
<keyword evidence="2" id="KW-1185">Reference proteome</keyword>
<reference evidence="2" key="1">
    <citation type="journal article" date="2023" name="Nat. Plants">
        <title>Single-cell RNA sequencing provides a high-resolution roadmap for understanding the multicellular compartmentation of specialized metabolism.</title>
        <authorList>
            <person name="Sun S."/>
            <person name="Shen X."/>
            <person name="Li Y."/>
            <person name="Li Y."/>
            <person name="Wang S."/>
            <person name="Li R."/>
            <person name="Zhang H."/>
            <person name="Shen G."/>
            <person name="Guo B."/>
            <person name="Wei J."/>
            <person name="Xu J."/>
            <person name="St-Pierre B."/>
            <person name="Chen S."/>
            <person name="Sun C."/>
        </authorList>
    </citation>
    <scope>NUCLEOTIDE SEQUENCE [LARGE SCALE GENOMIC DNA]</scope>
</reference>
<organism evidence="1 2">
    <name type="scientific">Catharanthus roseus</name>
    <name type="common">Madagascar periwinkle</name>
    <name type="synonym">Vinca rosea</name>
    <dbReference type="NCBI Taxonomy" id="4058"/>
    <lineage>
        <taxon>Eukaryota</taxon>
        <taxon>Viridiplantae</taxon>
        <taxon>Streptophyta</taxon>
        <taxon>Embryophyta</taxon>
        <taxon>Tracheophyta</taxon>
        <taxon>Spermatophyta</taxon>
        <taxon>Magnoliopsida</taxon>
        <taxon>eudicotyledons</taxon>
        <taxon>Gunneridae</taxon>
        <taxon>Pentapetalae</taxon>
        <taxon>asterids</taxon>
        <taxon>lamiids</taxon>
        <taxon>Gentianales</taxon>
        <taxon>Apocynaceae</taxon>
        <taxon>Rauvolfioideae</taxon>
        <taxon>Vinceae</taxon>
        <taxon>Catharanthinae</taxon>
        <taxon>Catharanthus</taxon>
    </lineage>
</organism>
<accession>A0ACC0BFX0</accession>
<evidence type="ECO:0000313" key="2">
    <source>
        <dbReference type="Proteomes" id="UP001060085"/>
    </source>
</evidence>
<comment type="caution">
    <text evidence="1">The sequence shown here is derived from an EMBL/GenBank/DDBJ whole genome shotgun (WGS) entry which is preliminary data.</text>
</comment>
<evidence type="ECO:0000313" key="1">
    <source>
        <dbReference type="EMBL" id="KAI5671514.1"/>
    </source>
</evidence>
<sequence>MIALLKITERLIVMDKRIRELNWSKFVLDSIVTGVRKQKFENKASVIGVLSWVTTFRGIVLSRGEDVPIVDVEELGVDVHLEGVHKRLDLLDQNMKELREGLEAVREEVTYIGKSMEATNRSKGWEDELRDIREEEGRRFYFGNSRKWNEEDDELGGDVNDEIGVVANKRAEWKTENEEEKETPNEEYVGFDNEYNDMKMDKDGFSDANDKFSERKIGVEDNNPLNLDVTLMATEEVDILRHWKQLASKQTSLRPSSLNKIRETESADILIRLMSIEHPRE</sequence>
<gene>
    <name evidence="1" type="ORF">M9H77_11878</name>
</gene>
<dbReference type="Proteomes" id="UP001060085">
    <property type="component" value="Linkage Group LG03"/>
</dbReference>